<dbReference type="Proteomes" id="UP000034273">
    <property type="component" value="Unassembled WGS sequence"/>
</dbReference>
<dbReference type="GO" id="GO:0034204">
    <property type="term" value="P:lipid translocation"/>
    <property type="evidence" value="ECO:0007669"/>
    <property type="project" value="TreeGrafter"/>
</dbReference>
<feature type="transmembrane region" description="Helical" evidence="8">
    <location>
        <begin position="98"/>
        <end position="118"/>
    </location>
</feature>
<dbReference type="GO" id="GO:0008360">
    <property type="term" value="P:regulation of cell shape"/>
    <property type="evidence" value="ECO:0007669"/>
    <property type="project" value="UniProtKB-KW"/>
</dbReference>
<dbReference type="PANTHER" id="PTHR47019">
    <property type="entry name" value="LIPID II FLIPPASE MURJ"/>
    <property type="match status" value="1"/>
</dbReference>
<feature type="transmembrane region" description="Helical" evidence="8">
    <location>
        <begin position="389"/>
        <end position="411"/>
    </location>
</feature>
<feature type="transmembrane region" description="Helical" evidence="8">
    <location>
        <begin position="431"/>
        <end position="454"/>
    </location>
</feature>
<dbReference type="InterPro" id="IPR051050">
    <property type="entry name" value="Lipid_II_flippase_MurJ/MviN"/>
</dbReference>
<evidence type="ECO:0000256" key="8">
    <source>
        <dbReference type="SAM" id="Phobius"/>
    </source>
</evidence>
<evidence type="ECO:0000256" key="5">
    <source>
        <dbReference type="ARBA" id="ARBA00022984"/>
    </source>
</evidence>
<dbReference type="GO" id="GO:0005886">
    <property type="term" value="C:plasma membrane"/>
    <property type="evidence" value="ECO:0007669"/>
    <property type="project" value="UniProtKB-SubCell"/>
</dbReference>
<reference evidence="9 10" key="1">
    <citation type="journal article" date="2015" name="Nature">
        <title>rRNA introns, odd ribosomes, and small enigmatic genomes across a large radiation of phyla.</title>
        <authorList>
            <person name="Brown C.T."/>
            <person name="Hug L.A."/>
            <person name="Thomas B.C."/>
            <person name="Sharon I."/>
            <person name="Castelle C.J."/>
            <person name="Singh A."/>
            <person name="Wilkins M.J."/>
            <person name="Williams K.H."/>
            <person name="Banfield J.F."/>
        </authorList>
    </citation>
    <scope>NUCLEOTIDE SEQUENCE [LARGE SCALE GENOMIC DNA]</scope>
</reference>
<gene>
    <name evidence="9" type="ORF">UY67_C0012G0004</name>
</gene>
<keyword evidence="3 8" id="KW-0812">Transmembrane</keyword>
<feature type="transmembrane region" description="Helical" evidence="8">
    <location>
        <begin position="56"/>
        <end position="78"/>
    </location>
</feature>
<feature type="transmembrane region" description="Helical" evidence="8">
    <location>
        <begin position="279"/>
        <end position="300"/>
    </location>
</feature>
<comment type="caution">
    <text evidence="9">The sequence shown here is derived from an EMBL/GenBank/DDBJ whole genome shotgun (WGS) entry which is preliminary data.</text>
</comment>
<keyword evidence="6 8" id="KW-1133">Transmembrane helix</keyword>
<feature type="transmembrane region" description="Helical" evidence="8">
    <location>
        <begin position="138"/>
        <end position="158"/>
    </location>
</feature>
<dbReference type="EMBL" id="LCQW01000012">
    <property type="protein sequence ID" value="KKW24018.1"/>
    <property type="molecule type" value="Genomic_DNA"/>
</dbReference>
<dbReference type="InterPro" id="IPR004268">
    <property type="entry name" value="MurJ"/>
</dbReference>
<accession>A0A0G1WYQ1</accession>
<organism evidence="9 10">
    <name type="scientific">Candidatus Kaiserbacteria bacterium GW2011_GWA2_52_12</name>
    <dbReference type="NCBI Taxonomy" id="1618671"/>
    <lineage>
        <taxon>Bacteria</taxon>
        <taxon>Candidatus Kaiseribacteriota</taxon>
    </lineage>
</organism>
<feature type="transmembrane region" description="Helical" evidence="8">
    <location>
        <begin position="20"/>
        <end position="36"/>
    </location>
</feature>
<evidence type="ECO:0000256" key="2">
    <source>
        <dbReference type="ARBA" id="ARBA00022475"/>
    </source>
</evidence>
<evidence type="ECO:0000256" key="3">
    <source>
        <dbReference type="ARBA" id="ARBA00022692"/>
    </source>
</evidence>
<dbReference type="Pfam" id="PF03023">
    <property type="entry name" value="MurJ"/>
    <property type="match status" value="1"/>
</dbReference>
<evidence type="ECO:0000256" key="1">
    <source>
        <dbReference type="ARBA" id="ARBA00004651"/>
    </source>
</evidence>
<keyword evidence="5" id="KW-0573">Peptidoglycan synthesis</keyword>
<keyword evidence="4" id="KW-0133">Cell shape</keyword>
<keyword evidence="7 8" id="KW-0472">Membrane</keyword>
<feature type="transmembrane region" description="Helical" evidence="8">
    <location>
        <begin position="251"/>
        <end position="273"/>
    </location>
</feature>
<evidence type="ECO:0000313" key="10">
    <source>
        <dbReference type="Proteomes" id="UP000034273"/>
    </source>
</evidence>
<dbReference type="AlphaFoldDB" id="A0A0G1WYQ1"/>
<dbReference type="GO" id="GO:0009252">
    <property type="term" value="P:peptidoglycan biosynthetic process"/>
    <property type="evidence" value="ECO:0007669"/>
    <property type="project" value="UniProtKB-KW"/>
</dbReference>
<feature type="transmembrane region" description="Helical" evidence="8">
    <location>
        <begin position="320"/>
        <end position="343"/>
    </location>
</feature>
<sequence>MMNAALHFLSVEVRGLQKVVYVLAACALLSSILALVRDRLLAAAFGASTTLDLYYAAFRIPDLIFVGIGALVSVYILIPELVRRSDDEQRKYIDTIIVGFLILSVVSAAVAALFAPFFLARLFPQFTLEGHLPQLVTLTRIILLQPLLLGFSNILAAITQSRQRYILYAVSPLLYNLGIIFGVVVLYPLWGASGLVWGVVAGAGLHASVQVPAVIRDGFLRRLPQLWDWGALLRTSSVSVPRALALSMNQITFLGLAALAGSLTSGSIAIFMFSYNLQAVPLSIIGASYSVAAFPTLALALSKGQREEFIAHIAQAARYVFFWSLPVIALIIVLRAHIVRVILGSGAFDWTDTRLTAAALALLALSLAAQSVTLLIVRGYYAAGRTFVPFIVSLGMMVGTLGLATFFVSVVHNETLLRAMQILLRVEDLQGTAVLTLVFAFSLLSIIGAVVLIFHFEYRFQGFLSRIIRALGESIVAAFAAGVGAYIILIVVGPLTFASTTLSILSRGILAGAFGILMAGIAYYLAGSREFNETLEAVRGHIPFVKLPHGVVPITSSAEETNPMITQ</sequence>
<feature type="transmembrane region" description="Helical" evidence="8">
    <location>
        <begin position="475"/>
        <end position="498"/>
    </location>
</feature>
<evidence type="ECO:0000313" key="9">
    <source>
        <dbReference type="EMBL" id="KKW24018.1"/>
    </source>
</evidence>
<evidence type="ECO:0000256" key="6">
    <source>
        <dbReference type="ARBA" id="ARBA00022989"/>
    </source>
</evidence>
<evidence type="ECO:0000256" key="4">
    <source>
        <dbReference type="ARBA" id="ARBA00022960"/>
    </source>
</evidence>
<proteinExistence type="predicted"/>
<feature type="transmembrane region" description="Helical" evidence="8">
    <location>
        <begin position="504"/>
        <end position="526"/>
    </location>
</feature>
<name>A0A0G1WYQ1_9BACT</name>
<feature type="transmembrane region" description="Helical" evidence="8">
    <location>
        <begin position="165"/>
        <end position="189"/>
    </location>
</feature>
<dbReference type="GO" id="GO:0015648">
    <property type="term" value="F:lipid-linked peptidoglycan transporter activity"/>
    <property type="evidence" value="ECO:0007669"/>
    <property type="project" value="TreeGrafter"/>
</dbReference>
<dbReference type="STRING" id="1618671.UY67_C0012G0004"/>
<comment type="subcellular location">
    <subcellularLocation>
        <location evidence="1">Cell membrane</location>
        <topology evidence="1">Multi-pass membrane protein</topology>
    </subcellularLocation>
</comment>
<protein>
    <submittedName>
        <fullName evidence="9">Integral membrane protein MviN</fullName>
    </submittedName>
</protein>
<feature type="transmembrane region" description="Helical" evidence="8">
    <location>
        <begin position="355"/>
        <end position="377"/>
    </location>
</feature>
<evidence type="ECO:0000256" key="7">
    <source>
        <dbReference type="ARBA" id="ARBA00023136"/>
    </source>
</evidence>
<dbReference type="PRINTS" id="PR01806">
    <property type="entry name" value="VIRFACTRMVIN"/>
</dbReference>
<keyword evidence="2" id="KW-1003">Cell membrane</keyword>
<feature type="transmembrane region" description="Helical" evidence="8">
    <location>
        <begin position="195"/>
        <end position="215"/>
    </location>
</feature>
<dbReference type="PANTHER" id="PTHR47019:SF1">
    <property type="entry name" value="LIPID II FLIPPASE MURJ"/>
    <property type="match status" value="1"/>
</dbReference>